<keyword evidence="6" id="KW-1003">Cell membrane</keyword>
<dbReference type="CDD" id="cd01949">
    <property type="entry name" value="GGDEF"/>
    <property type="match status" value="1"/>
</dbReference>
<dbReference type="Pfam" id="PF00990">
    <property type="entry name" value="GGDEF"/>
    <property type="match status" value="1"/>
</dbReference>
<evidence type="ECO:0000313" key="21">
    <source>
        <dbReference type="EMBL" id="QGW77051.1"/>
    </source>
</evidence>
<feature type="transmembrane region" description="Helical" evidence="19">
    <location>
        <begin position="361"/>
        <end position="381"/>
    </location>
</feature>
<evidence type="ECO:0000256" key="15">
    <source>
        <dbReference type="ARBA" id="ARBA00023136"/>
    </source>
</evidence>
<dbReference type="InterPro" id="IPR000160">
    <property type="entry name" value="GGDEF_dom"/>
</dbReference>
<dbReference type="FunFam" id="3.30.70.270:FF:000001">
    <property type="entry name" value="Diguanylate cyclase domain protein"/>
    <property type="match status" value="1"/>
</dbReference>
<dbReference type="SMART" id="SM00267">
    <property type="entry name" value="GGDEF"/>
    <property type="match status" value="1"/>
</dbReference>
<dbReference type="PROSITE" id="PS50887">
    <property type="entry name" value="GGDEF"/>
    <property type="match status" value="1"/>
</dbReference>
<dbReference type="UniPathway" id="UPA00599"/>
<dbReference type="GO" id="GO:0043709">
    <property type="term" value="P:cell adhesion involved in single-species biofilm formation"/>
    <property type="evidence" value="ECO:0007669"/>
    <property type="project" value="TreeGrafter"/>
</dbReference>
<accession>A0A6I6H4J8</accession>
<evidence type="ECO:0000256" key="8">
    <source>
        <dbReference type="ARBA" id="ARBA00022679"/>
    </source>
</evidence>
<dbReference type="Proteomes" id="UP000426235">
    <property type="component" value="Chromosome"/>
</dbReference>
<keyword evidence="10" id="KW-0479">Metal-binding</keyword>
<keyword evidence="11" id="KW-0547">Nucleotide-binding</keyword>
<dbReference type="GO" id="GO:1902201">
    <property type="term" value="P:negative regulation of bacterial-type flagellum-dependent cell motility"/>
    <property type="evidence" value="ECO:0007669"/>
    <property type="project" value="TreeGrafter"/>
</dbReference>
<comment type="subunit">
    <text evidence="4">Homodimer.</text>
</comment>
<evidence type="ECO:0000256" key="10">
    <source>
        <dbReference type="ARBA" id="ARBA00022723"/>
    </source>
</evidence>
<comment type="function">
    <text evidence="18">Catalyzes the synthesis of cyclic-di-GMP (c-di-GMP) via the condensation of 2 GTP molecules. Cyclic-di-GMP is a second messenger which controls cell surface-associated traits in bacteria. Involved in the regulation of cellulose production.</text>
</comment>
<comment type="pathway">
    <text evidence="3">Glycan metabolism; bacterial cellulose biosynthesis.</text>
</comment>
<name>A0A6I6H4J8_9PSED</name>
<dbReference type="AlphaFoldDB" id="A0A6I6H4J8"/>
<keyword evidence="15 19" id="KW-0472">Membrane</keyword>
<dbReference type="PANTHER" id="PTHR45138:SF9">
    <property type="entry name" value="DIGUANYLATE CYCLASE DGCM-RELATED"/>
    <property type="match status" value="1"/>
</dbReference>
<comment type="subcellular location">
    <subcellularLocation>
        <location evidence="2">Cell inner membrane</location>
        <topology evidence="2">Multi-pass membrane protein</topology>
    </subcellularLocation>
</comment>
<evidence type="ECO:0000256" key="14">
    <source>
        <dbReference type="ARBA" id="ARBA00022989"/>
    </source>
</evidence>
<dbReference type="InterPro" id="IPR029787">
    <property type="entry name" value="Nucleotide_cyclase"/>
</dbReference>
<protein>
    <recommendedName>
        <fullName evidence="5">diguanylate cyclase</fullName>
        <ecNumber evidence="5">2.7.7.65</ecNumber>
    </recommendedName>
    <alternativeName>
        <fullName evidence="16">Cellulose synthesis regulatory protein</fullName>
    </alternativeName>
</protein>
<dbReference type="InterPro" id="IPR033416">
    <property type="entry name" value="CHASE7"/>
</dbReference>
<evidence type="ECO:0000256" key="11">
    <source>
        <dbReference type="ARBA" id="ARBA00022741"/>
    </source>
</evidence>
<dbReference type="PANTHER" id="PTHR45138">
    <property type="entry name" value="REGULATORY COMPONENTS OF SENSORY TRANSDUCTION SYSTEM"/>
    <property type="match status" value="1"/>
</dbReference>
<dbReference type="NCBIfam" id="TIGR00254">
    <property type="entry name" value="GGDEF"/>
    <property type="match status" value="1"/>
</dbReference>
<keyword evidence="9 19" id="KW-0812">Transmembrane</keyword>
<keyword evidence="14 19" id="KW-1133">Transmembrane helix</keyword>
<dbReference type="EC" id="2.7.7.65" evidence="5"/>
<dbReference type="Gene3D" id="3.30.70.270">
    <property type="match status" value="1"/>
</dbReference>
<evidence type="ECO:0000256" key="5">
    <source>
        <dbReference type="ARBA" id="ARBA00012528"/>
    </source>
</evidence>
<dbReference type="SUPFAM" id="SSF55073">
    <property type="entry name" value="Nucleotide cyclase"/>
    <property type="match status" value="1"/>
</dbReference>
<evidence type="ECO:0000256" key="12">
    <source>
        <dbReference type="ARBA" id="ARBA00022842"/>
    </source>
</evidence>
<dbReference type="EMBL" id="CP046621">
    <property type="protein sequence ID" value="QGW77051.1"/>
    <property type="molecule type" value="Genomic_DNA"/>
</dbReference>
<evidence type="ECO:0000256" key="1">
    <source>
        <dbReference type="ARBA" id="ARBA00001946"/>
    </source>
</evidence>
<keyword evidence="8" id="KW-0808">Transferase</keyword>
<evidence type="ECO:0000313" key="22">
    <source>
        <dbReference type="Proteomes" id="UP000426235"/>
    </source>
</evidence>
<evidence type="ECO:0000256" key="9">
    <source>
        <dbReference type="ARBA" id="ARBA00022692"/>
    </source>
</evidence>
<comment type="cofactor">
    <cofactor evidence="1">
        <name>Mg(2+)</name>
        <dbReference type="ChEBI" id="CHEBI:18420"/>
    </cofactor>
</comment>
<evidence type="ECO:0000256" key="7">
    <source>
        <dbReference type="ARBA" id="ARBA00022519"/>
    </source>
</evidence>
<keyword evidence="13" id="KW-0135">Cellulose biosynthesis</keyword>
<feature type="domain" description="GGDEF" evidence="20">
    <location>
        <begin position="428"/>
        <end position="570"/>
    </location>
</feature>
<dbReference type="InterPro" id="IPR050469">
    <property type="entry name" value="Diguanylate_Cyclase"/>
</dbReference>
<keyword evidence="22" id="KW-1185">Reference proteome</keyword>
<evidence type="ECO:0000256" key="2">
    <source>
        <dbReference type="ARBA" id="ARBA00004429"/>
    </source>
</evidence>
<evidence type="ECO:0000256" key="3">
    <source>
        <dbReference type="ARBA" id="ARBA00005186"/>
    </source>
</evidence>
<evidence type="ECO:0000256" key="13">
    <source>
        <dbReference type="ARBA" id="ARBA00022916"/>
    </source>
</evidence>
<dbReference type="UniPathway" id="UPA00694"/>
<dbReference type="GO" id="GO:0005886">
    <property type="term" value="C:plasma membrane"/>
    <property type="evidence" value="ECO:0007669"/>
    <property type="project" value="UniProtKB-SubCell"/>
</dbReference>
<reference evidence="21" key="1">
    <citation type="submission" date="2019-12" db="EMBL/GenBank/DDBJ databases">
        <title>Hybrid Genome Assemblies of two High G+C Isolates from Undergraduate Microbiology Courses.</title>
        <authorList>
            <person name="Ne Ville C.J."/>
            <person name="Enright D."/>
            <person name="Hernandez I."/>
            <person name="Dodsworth J."/>
            <person name="Orwin P.M."/>
        </authorList>
    </citation>
    <scope>NUCLEOTIDE SEQUENCE [LARGE SCALE GENOMIC DNA]</scope>
    <source>
        <strain evidence="21">Neo</strain>
    </source>
</reference>
<evidence type="ECO:0000256" key="18">
    <source>
        <dbReference type="ARBA" id="ARBA00045634"/>
    </source>
</evidence>
<gene>
    <name evidence="21" type="ORF">GPJ81_10300</name>
</gene>
<evidence type="ECO:0000256" key="4">
    <source>
        <dbReference type="ARBA" id="ARBA00011738"/>
    </source>
</evidence>
<evidence type="ECO:0000256" key="6">
    <source>
        <dbReference type="ARBA" id="ARBA00022475"/>
    </source>
</evidence>
<proteinExistence type="predicted"/>
<comment type="catalytic activity">
    <reaction evidence="17">
        <text>2 GTP = 3',3'-c-di-GMP + 2 diphosphate</text>
        <dbReference type="Rhea" id="RHEA:24898"/>
        <dbReference type="ChEBI" id="CHEBI:33019"/>
        <dbReference type="ChEBI" id="CHEBI:37565"/>
        <dbReference type="ChEBI" id="CHEBI:58805"/>
        <dbReference type="EC" id="2.7.7.65"/>
    </reaction>
</comment>
<evidence type="ECO:0000256" key="17">
    <source>
        <dbReference type="ARBA" id="ARBA00034247"/>
    </source>
</evidence>
<evidence type="ECO:0000256" key="16">
    <source>
        <dbReference type="ARBA" id="ARBA00031311"/>
    </source>
</evidence>
<dbReference type="RefSeq" id="WP_157192080.1">
    <property type="nucleotide sequence ID" value="NZ_CP046621.1"/>
</dbReference>
<organism evidence="21 22">
    <name type="scientific">Pseudomonas alkylphenolica</name>
    <dbReference type="NCBI Taxonomy" id="237609"/>
    <lineage>
        <taxon>Bacteria</taxon>
        <taxon>Pseudomonadati</taxon>
        <taxon>Pseudomonadota</taxon>
        <taxon>Gammaproteobacteria</taxon>
        <taxon>Pseudomonadales</taxon>
        <taxon>Pseudomonadaceae</taxon>
        <taxon>Pseudomonas</taxon>
    </lineage>
</organism>
<dbReference type="GO" id="GO:0052621">
    <property type="term" value="F:diguanylate cyclase activity"/>
    <property type="evidence" value="ECO:0007669"/>
    <property type="project" value="UniProtKB-EC"/>
</dbReference>
<dbReference type="GO" id="GO:0000166">
    <property type="term" value="F:nucleotide binding"/>
    <property type="evidence" value="ECO:0007669"/>
    <property type="project" value="UniProtKB-KW"/>
</dbReference>
<evidence type="ECO:0000259" key="20">
    <source>
        <dbReference type="PROSITE" id="PS50887"/>
    </source>
</evidence>
<keyword evidence="12" id="KW-0460">Magnesium</keyword>
<dbReference type="InterPro" id="IPR043128">
    <property type="entry name" value="Rev_trsase/Diguanyl_cyclase"/>
</dbReference>
<dbReference type="Pfam" id="PF17151">
    <property type="entry name" value="CHASE7"/>
    <property type="match status" value="1"/>
</dbReference>
<evidence type="ECO:0000256" key="19">
    <source>
        <dbReference type="SAM" id="Phobius"/>
    </source>
</evidence>
<sequence length="570" mass="63353">MQQKSPSASRSRLLLPMACAHPRRTVILCFLAAFAISLVLAGRQYYQLLQRELQEREHNLHLQALAIEAVVSNGKSQLQFMRNIAERLLIEAHIQPAMRRNEAIAAAMRNSQQPLWELPVPKSDAPVRAIGDARLANIPGLSREPQQLIEDLHLAHAMSQVLPAQFQGESNLSRILFLTTSGIVIAYPAVRDEQLEPILRKFTRSPLMHLNRANAEDLDIAFYPPPGSNLGSMPHVLLSTPVYLNAVMRGALIYDVPQTKLQNYLYQTTASDEQHALIDDEGSLVASSEQTFKPLPGDWLGSLPASSMRLSIPMLFQRDHGTLKLDQGYLQFRELQGIDLMLTNYISAADLRAAVNAQIDILFLGVWAVLGMLMALTLYIVDRLFKGQLRLNRQLREMGLVDGLTQLANRRRLQSDFGGLLQRLREDQPLALWMLDIDRFKHINDNWGHSAGDEVIKHLATLCRALVRPQDLVVRYGGEEFCVLLPDTSLAQATQMAEQLRAATAQSVCVPEAGTLLAGAPSLEIRLTVSIGVAELRVDGCLGLEDLVATADRRLYAAKKAGRNRVVSSD</sequence>
<dbReference type="GO" id="GO:0030244">
    <property type="term" value="P:cellulose biosynthetic process"/>
    <property type="evidence" value="ECO:0007669"/>
    <property type="project" value="UniProtKB-KW"/>
</dbReference>
<keyword evidence="7" id="KW-0997">Cell inner membrane</keyword>
<dbReference type="GO" id="GO:0046872">
    <property type="term" value="F:metal ion binding"/>
    <property type="evidence" value="ECO:0007669"/>
    <property type="project" value="UniProtKB-KW"/>
</dbReference>